<name>A0AAV1IH05_9CHLO</name>
<dbReference type="InterPro" id="IPR013766">
    <property type="entry name" value="Thioredoxin_domain"/>
</dbReference>
<gene>
    <name evidence="3" type="ORF">CVIRNUC_008507</name>
</gene>
<comment type="caution">
    <text evidence="3">The sequence shown here is derived from an EMBL/GenBank/DDBJ whole genome shotgun (WGS) entry which is preliminary data.</text>
</comment>
<keyword evidence="1" id="KW-0472">Membrane</keyword>
<keyword evidence="4" id="KW-1185">Reference proteome</keyword>
<reference evidence="3 4" key="1">
    <citation type="submission" date="2023-10" db="EMBL/GenBank/DDBJ databases">
        <authorList>
            <person name="Maclean D."/>
            <person name="Macfadyen A."/>
        </authorList>
    </citation>
    <scope>NUCLEOTIDE SEQUENCE [LARGE SCALE GENOMIC DNA]</scope>
</reference>
<evidence type="ECO:0000313" key="4">
    <source>
        <dbReference type="Proteomes" id="UP001314263"/>
    </source>
</evidence>
<feature type="domain" description="Thioredoxin" evidence="2">
    <location>
        <begin position="4"/>
        <end position="140"/>
    </location>
</feature>
<evidence type="ECO:0000313" key="3">
    <source>
        <dbReference type="EMBL" id="CAK0785300.1"/>
    </source>
</evidence>
<dbReference type="PANTHER" id="PTHR46472">
    <property type="entry name" value="NUCLEOREDOXIN"/>
    <property type="match status" value="1"/>
</dbReference>
<dbReference type="Proteomes" id="UP001314263">
    <property type="component" value="Unassembled WGS sequence"/>
</dbReference>
<dbReference type="GO" id="GO:0004791">
    <property type="term" value="F:thioredoxin-disulfide reductase (NADPH) activity"/>
    <property type="evidence" value="ECO:0007669"/>
    <property type="project" value="TreeGrafter"/>
</dbReference>
<sequence length="178" mass="19594">MGDMKRVNVAHLLGKTGLEDHGQPVVAEQLESTVVGFYFSAHWCPPCRQFTPLLKQAYEAIKAAGNSFEIVFVSSDRSEQDMQDYYKSMPWLAVPYAARSAQAAMASRFKVQGIPALVLIENGEVINASARGAVMKDPKGAGFPWRGQEDLARSGGQNWVLLVLGLAFVLLKYVFKII</sequence>
<dbReference type="Gene3D" id="3.40.30.10">
    <property type="entry name" value="Glutaredoxin"/>
    <property type="match status" value="1"/>
</dbReference>
<feature type="transmembrane region" description="Helical" evidence="1">
    <location>
        <begin position="159"/>
        <end position="175"/>
    </location>
</feature>
<dbReference type="GO" id="GO:0005634">
    <property type="term" value="C:nucleus"/>
    <property type="evidence" value="ECO:0007669"/>
    <property type="project" value="TreeGrafter"/>
</dbReference>
<evidence type="ECO:0000259" key="2">
    <source>
        <dbReference type="PROSITE" id="PS51352"/>
    </source>
</evidence>
<dbReference type="Pfam" id="PF13905">
    <property type="entry name" value="Thioredoxin_8"/>
    <property type="match status" value="1"/>
</dbReference>
<dbReference type="GO" id="GO:0030178">
    <property type="term" value="P:negative regulation of Wnt signaling pathway"/>
    <property type="evidence" value="ECO:0007669"/>
    <property type="project" value="TreeGrafter"/>
</dbReference>
<keyword evidence="1" id="KW-1133">Transmembrane helix</keyword>
<dbReference type="InterPro" id="IPR036249">
    <property type="entry name" value="Thioredoxin-like_sf"/>
</dbReference>
<dbReference type="AlphaFoldDB" id="A0AAV1IH05"/>
<keyword evidence="1" id="KW-0812">Transmembrane</keyword>
<dbReference type="PANTHER" id="PTHR46472:SF1">
    <property type="entry name" value="NUCLEOREDOXIN"/>
    <property type="match status" value="1"/>
</dbReference>
<dbReference type="InterPro" id="IPR012336">
    <property type="entry name" value="Thioredoxin-like_fold"/>
</dbReference>
<dbReference type="SUPFAM" id="SSF52833">
    <property type="entry name" value="Thioredoxin-like"/>
    <property type="match status" value="1"/>
</dbReference>
<organism evidence="3 4">
    <name type="scientific">Coccomyxa viridis</name>
    <dbReference type="NCBI Taxonomy" id="1274662"/>
    <lineage>
        <taxon>Eukaryota</taxon>
        <taxon>Viridiplantae</taxon>
        <taxon>Chlorophyta</taxon>
        <taxon>core chlorophytes</taxon>
        <taxon>Trebouxiophyceae</taxon>
        <taxon>Trebouxiophyceae incertae sedis</taxon>
        <taxon>Coccomyxaceae</taxon>
        <taxon>Coccomyxa</taxon>
    </lineage>
</organism>
<dbReference type="CDD" id="cd02964">
    <property type="entry name" value="TryX_like_family"/>
    <property type="match status" value="1"/>
</dbReference>
<protein>
    <recommendedName>
        <fullName evidence="2">Thioredoxin domain-containing protein</fullName>
    </recommendedName>
</protein>
<evidence type="ECO:0000256" key="1">
    <source>
        <dbReference type="SAM" id="Phobius"/>
    </source>
</evidence>
<dbReference type="PROSITE" id="PS51352">
    <property type="entry name" value="THIOREDOXIN_2"/>
    <property type="match status" value="1"/>
</dbReference>
<dbReference type="GO" id="GO:0031397">
    <property type="term" value="P:negative regulation of protein ubiquitination"/>
    <property type="evidence" value="ECO:0007669"/>
    <property type="project" value="TreeGrafter"/>
</dbReference>
<dbReference type="EMBL" id="CAUYUE010000012">
    <property type="protein sequence ID" value="CAK0785300.1"/>
    <property type="molecule type" value="Genomic_DNA"/>
</dbReference>
<proteinExistence type="predicted"/>
<accession>A0AAV1IH05</accession>